<dbReference type="EMBL" id="JAKCXM010000190">
    <property type="protein sequence ID" value="KAJ0399207.1"/>
    <property type="molecule type" value="Genomic_DNA"/>
</dbReference>
<sequence length="307" mass="34895">MSDPITDEVNERQAALDKLVGDLVDADNRDSAVLLSADAKDSVLDDVRPWSDFASQNDLAATDNDESVLDNMRPWSDFAAQNDLADIKNDDDPVLGELRSWDDVAAPDRELSADSRLRFNFRRGLEAEEAEGHHRRLADGPERRRRLADEGAFHHRRLADEGDFHHRRLADEGDFHHRRLADEGDFHHRRLADEGDFHHRHLADGPERRRHLADEGDFHHRRLADGPERRRVLADESARHHHLQARDFMAAGNARALSGESGNAAMPQMFGGAFILVAAIALFAGFIRRRKQAAQQPKSEFDYQLYM</sequence>
<keyword evidence="1" id="KW-0812">Transmembrane</keyword>
<name>A0AAD5LZU7_PYTIN</name>
<proteinExistence type="predicted"/>
<evidence type="ECO:0000313" key="2">
    <source>
        <dbReference type="EMBL" id="KAJ0399207.1"/>
    </source>
</evidence>
<evidence type="ECO:0000256" key="1">
    <source>
        <dbReference type="SAM" id="Phobius"/>
    </source>
</evidence>
<dbReference type="Proteomes" id="UP001209570">
    <property type="component" value="Unassembled WGS sequence"/>
</dbReference>
<gene>
    <name evidence="2" type="ORF">P43SY_001873</name>
</gene>
<accession>A0AAD5LZU7</accession>
<reference evidence="2" key="1">
    <citation type="submission" date="2021-12" db="EMBL/GenBank/DDBJ databases">
        <title>Prjna785345.</title>
        <authorList>
            <person name="Rujirawat T."/>
            <person name="Krajaejun T."/>
        </authorList>
    </citation>
    <scope>NUCLEOTIDE SEQUENCE</scope>
    <source>
        <strain evidence="2">Pi057C3</strain>
    </source>
</reference>
<dbReference type="AlphaFoldDB" id="A0AAD5LZU7"/>
<evidence type="ECO:0000313" key="3">
    <source>
        <dbReference type="Proteomes" id="UP001209570"/>
    </source>
</evidence>
<keyword evidence="3" id="KW-1185">Reference proteome</keyword>
<organism evidence="2 3">
    <name type="scientific">Pythium insidiosum</name>
    <name type="common">Pythiosis disease agent</name>
    <dbReference type="NCBI Taxonomy" id="114742"/>
    <lineage>
        <taxon>Eukaryota</taxon>
        <taxon>Sar</taxon>
        <taxon>Stramenopiles</taxon>
        <taxon>Oomycota</taxon>
        <taxon>Peronosporomycetes</taxon>
        <taxon>Pythiales</taxon>
        <taxon>Pythiaceae</taxon>
        <taxon>Pythium</taxon>
    </lineage>
</organism>
<keyword evidence="1" id="KW-1133">Transmembrane helix</keyword>
<protein>
    <submittedName>
        <fullName evidence="2">Uncharacterized protein</fullName>
    </submittedName>
</protein>
<comment type="caution">
    <text evidence="2">The sequence shown here is derived from an EMBL/GenBank/DDBJ whole genome shotgun (WGS) entry which is preliminary data.</text>
</comment>
<feature type="transmembrane region" description="Helical" evidence="1">
    <location>
        <begin position="269"/>
        <end position="287"/>
    </location>
</feature>
<keyword evidence="1" id="KW-0472">Membrane</keyword>